<dbReference type="AlphaFoldDB" id="A0A6A5T6N2"/>
<proteinExistence type="predicted"/>
<keyword evidence="3" id="KW-1185">Reference proteome</keyword>
<dbReference type="Proteomes" id="UP000800038">
    <property type="component" value="Unassembled WGS sequence"/>
</dbReference>
<evidence type="ECO:0000313" key="2">
    <source>
        <dbReference type="EMBL" id="KAF1947339.1"/>
    </source>
</evidence>
<evidence type="ECO:0000313" key="3">
    <source>
        <dbReference type="Proteomes" id="UP000800038"/>
    </source>
</evidence>
<sequence length="516" mass="57722">MTQAVLQQQRGVDEHNLLRQSFPHPHSELQYNPQALNNLHQFGDVQQGYEMAHSILQRPYRSDSYMQAQAWPFQEGQQHGLRSSVTAPANPSSNVHAYSPNRSWGAASAHNNISYELNHEMMLEPCIMPESDDQFRRNAELLYNTMAAQNTVVKARGQYGDVRSWVPSVVNGLSREVSVNGSDLDTIDSHSPKSSMSDDFDHSYSPGPMSEQASPGGNWHGGGYSAPFQALKEPSPVSASSMSPFGSAPVHKSSNTTDIDMSGLPLLGSNMTMSFVPPAEFGGYANVPIASFQNTDSEYSHSQESSPNASPWFLPNYSHDLTGLPYRTRTALGHNAQSDSDTSVSSANDSRCTQYRSAPWTETRAVLPAQDRLQARFQVPRSSDAQAQRQHNDDLLVQGKKEGLTYKDIRLKMVGEKPAESTLRGRYRSLTKARKDRVRKPVWTKVDIDLLNETVQQEFDRIDSSLQNPHTLTFDQRLVKIPWKRVADYINENGGSYHFGNSTCKRKWLELNADRK</sequence>
<accession>A0A6A5T6N2</accession>
<feature type="compositionally biased region" description="Polar residues" evidence="1">
    <location>
        <begin position="335"/>
        <end position="355"/>
    </location>
</feature>
<dbReference type="EMBL" id="ML975999">
    <property type="protein sequence ID" value="KAF1947339.1"/>
    <property type="molecule type" value="Genomic_DNA"/>
</dbReference>
<protein>
    <recommendedName>
        <fullName evidence="4">Myb-like domain-containing protein</fullName>
    </recommendedName>
</protein>
<dbReference type="OrthoDB" id="3439209at2759"/>
<feature type="region of interest" description="Disordered" evidence="1">
    <location>
        <begin position="334"/>
        <end position="355"/>
    </location>
</feature>
<evidence type="ECO:0000256" key="1">
    <source>
        <dbReference type="SAM" id="MobiDB-lite"/>
    </source>
</evidence>
<organism evidence="2 3">
    <name type="scientific">Clathrospora elynae</name>
    <dbReference type="NCBI Taxonomy" id="706981"/>
    <lineage>
        <taxon>Eukaryota</taxon>
        <taxon>Fungi</taxon>
        <taxon>Dikarya</taxon>
        <taxon>Ascomycota</taxon>
        <taxon>Pezizomycotina</taxon>
        <taxon>Dothideomycetes</taxon>
        <taxon>Pleosporomycetidae</taxon>
        <taxon>Pleosporales</taxon>
        <taxon>Diademaceae</taxon>
        <taxon>Clathrospora</taxon>
    </lineage>
</organism>
<name>A0A6A5T6N2_9PLEO</name>
<gene>
    <name evidence="2" type="ORF">EJ02DRAFT_140499</name>
</gene>
<evidence type="ECO:0008006" key="4">
    <source>
        <dbReference type="Google" id="ProtNLM"/>
    </source>
</evidence>
<feature type="region of interest" description="Disordered" evidence="1">
    <location>
        <begin position="180"/>
        <end position="256"/>
    </location>
</feature>
<reference evidence="2" key="1">
    <citation type="journal article" date="2020" name="Stud. Mycol.">
        <title>101 Dothideomycetes genomes: a test case for predicting lifestyles and emergence of pathogens.</title>
        <authorList>
            <person name="Haridas S."/>
            <person name="Albert R."/>
            <person name="Binder M."/>
            <person name="Bloem J."/>
            <person name="Labutti K."/>
            <person name="Salamov A."/>
            <person name="Andreopoulos B."/>
            <person name="Baker S."/>
            <person name="Barry K."/>
            <person name="Bills G."/>
            <person name="Bluhm B."/>
            <person name="Cannon C."/>
            <person name="Castanera R."/>
            <person name="Culley D."/>
            <person name="Daum C."/>
            <person name="Ezra D."/>
            <person name="Gonzalez J."/>
            <person name="Henrissat B."/>
            <person name="Kuo A."/>
            <person name="Liang C."/>
            <person name="Lipzen A."/>
            <person name="Lutzoni F."/>
            <person name="Magnuson J."/>
            <person name="Mondo S."/>
            <person name="Nolan M."/>
            <person name="Ohm R."/>
            <person name="Pangilinan J."/>
            <person name="Park H.-J."/>
            <person name="Ramirez L."/>
            <person name="Alfaro M."/>
            <person name="Sun H."/>
            <person name="Tritt A."/>
            <person name="Yoshinaga Y."/>
            <person name="Zwiers L.-H."/>
            <person name="Turgeon B."/>
            <person name="Goodwin S."/>
            <person name="Spatafora J."/>
            <person name="Crous P."/>
            <person name="Grigoriev I."/>
        </authorList>
    </citation>
    <scope>NUCLEOTIDE SEQUENCE</scope>
    <source>
        <strain evidence="2">CBS 161.51</strain>
    </source>
</reference>